<proteinExistence type="predicted"/>
<dbReference type="PANTHER" id="PTHR12959:SF11">
    <property type="entry name" value="GPI TRANSAMIDASE COMPONENT PIG-T"/>
    <property type="match status" value="1"/>
</dbReference>
<feature type="chain" id="PRO_5012862950" description="GPI transamidase component GPI16" evidence="2">
    <location>
        <begin position="20"/>
        <end position="715"/>
    </location>
</feature>
<keyword evidence="2" id="KW-0732">Signal</keyword>
<sequence length="715" mass="80084">MKLGIVELVLLLLAQRGFGGDQSEVGLTTPAEVEFDVTKGSTEVDVVESPTKDSVSERLFVEDDVKSEEAADDDVANAVPETAVGKSSEENQLRIVLGSGDEGAEAVEGERERQGAEEVEETTATLEPKEIRFFDRNNKNFPNTEYLEVKPLHGNNLLVSFNFEANGTTELYPQADEVLYYDVIPKSLGAVLKSTNTRELHLRFGHGWYDSEVNGKLVHNGFSSGGTGVELWATIEADTKEKAFEEWIRLANSLSGMFCASFNFIDSSVTTYPEKLFGGDIDLESQVDLIGKLYHFRSALPREPICTENLTPFLKLLPTKGKQGISTLLSGNKMFNAEWTSMSIDVVTDCEGGDAKHCKQTMEQSINMILNVPKILEKNQMPIPKPTPGTELRCDESRIFDLYHCFPLPLSKEYHYSLIDLFGKAIEGGSLVASEPTKVCLDVNLANWELEMLSLSPITEFFDGSNICFELDTSAEYNFRFNTNNASDVNPVEPPPFYASRSLSGYSQDAGGFRLDLYNPNDESQKIIIFETLPWFVRLYMHSMTISVGDEYGNTKIMSVHDKDLPDYVKQIIYNPAVDRVAPTHLELLIEAPPKSKLKFSFKFDKAMLLYAEYPPDANHGFELEPTIFALADKDNNNEIKYIMRTTTSLLTLPTPDFSMPYNVIILTLTVLALAFGSFFNLIVKKTVKEEDAEILQRERPLEKIKKNIRGLFGR</sequence>
<dbReference type="EMBL" id="BDGI01000041">
    <property type="protein sequence ID" value="GAV27604.1"/>
    <property type="molecule type" value="Genomic_DNA"/>
</dbReference>
<organism evidence="3 4">
    <name type="scientific">Pichia membranifaciens</name>
    <dbReference type="NCBI Taxonomy" id="4926"/>
    <lineage>
        <taxon>Eukaryota</taxon>
        <taxon>Fungi</taxon>
        <taxon>Dikarya</taxon>
        <taxon>Ascomycota</taxon>
        <taxon>Saccharomycotina</taxon>
        <taxon>Pichiomycetes</taxon>
        <taxon>Pichiales</taxon>
        <taxon>Pichiaceae</taxon>
        <taxon>Pichia</taxon>
    </lineage>
</organism>
<feature type="transmembrane region" description="Helical" evidence="1">
    <location>
        <begin position="662"/>
        <end position="684"/>
    </location>
</feature>
<dbReference type="PANTHER" id="PTHR12959">
    <property type="entry name" value="GPI TRANSAMIDASE COMPONENT PIG-T-RELATED"/>
    <property type="match status" value="1"/>
</dbReference>
<dbReference type="OrthoDB" id="331263at2759"/>
<dbReference type="AlphaFoldDB" id="A0A1Q2YDJ9"/>
<feature type="signal peptide" evidence="2">
    <location>
        <begin position="1"/>
        <end position="19"/>
    </location>
</feature>
<evidence type="ECO:0008006" key="5">
    <source>
        <dbReference type="Google" id="ProtNLM"/>
    </source>
</evidence>
<gene>
    <name evidence="3" type="ORF">PMKS-001072</name>
</gene>
<comment type="caution">
    <text evidence="3">The sequence shown here is derived from an EMBL/GenBank/DDBJ whole genome shotgun (WGS) entry which is preliminary data.</text>
</comment>
<evidence type="ECO:0000313" key="3">
    <source>
        <dbReference type="EMBL" id="GAV27604.1"/>
    </source>
</evidence>
<dbReference type="GO" id="GO:0042765">
    <property type="term" value="C:GPI-anchor transamidase complex"/>
    <property type="evidence" value="ECO:0007669"/>
    <property type="project" value="InterPro"/>
</dbReference>
<keyword evidence="1" id="KW-1133">Transmembrane helix</keyword>
<keyword evidence="4" id="KW-1185">Reference proteome</keyword>
<accession>A0A1Q2YDJ9</accession>
<keyword evidence="1" id="KW-0812">Transmembrane</keyword>
<reference evidence="3 4" key="1">
    <citation type="submission" date="2016-08" db="EMBL/GenBank/DDBJ databases">
        <title>Whole genome shotgun sequence of Pichia membranifaciens KS47-1.</title>
        <authorList>
            <person name="Konishi M."/>
            <person name="Ishida M."/>
            <person name="Arakawa T."/>
            <person name="Kato Y."/>
            <person name="Horiuchi J."/>
        </authorList>
    </citation>
    <scope>NUCLEOTIDE SEQUENCE [LARGE SCALE GENOMIC DNA]</scope>
    <source>
        <strain evidence="3 4">KS47-1</strain>
    </source>
</reference>
<evidence type="ECO:0000256" key="2">
    <source>
        <dbReference type="SAM" id="SignalP"/>
    </source>
</evidence>
<evidence type="ECO:0000313" key="4">
    <source>
        <dbReference type="Proteomes" id="UP000186136"/>
    </source>
</evidence>
<dbReference type="GO" id="GO:0016255">
    <property type="term" value="P:attachment of GPI anchor to protein"/>
    <property type="evidence" value="ECO:0007669"/>
    <property type="project" value="InterPro"/>
</dbReference>
<dbReference type="InterPro" id="IPR007245">
    <property type="entry name" value="PIG-T"/>
</dbReference>
<dbReference type="Pfam" id="PF04113">
    <property type="entry name" value="Gpi16"/>
    <property type="match status" value="1"/>
</dbReference>
<evidence type="ECO:0000256" key="1">
    <source>
        <dbReference type="SAM" id="Phobius"/>
    </source>
</evidence>
<dbReference type="Proteomes" id="UP000186136">
    <property type="component" value="Unassembled WGS sequence"/>
</dbReference>
<protein>
    <recommendedName>
        <fullName evidence="5">GPI transamidase component GPI16</fullName>
    </recommendedName>
</protein>
<name>A0A1Q2YDJ9_9ASCO</name>
<keyword evidence="1" id="KW-0472">Membrane</keyword>